<evidence type="ECO:0000256" key="1">
    <source>
        <dbReference type="SAM" id="Phobius"/>
    </source>
</evidence>
<dbReference type="Proteomes" id="UP000234253">
    <property type="component" value="Unassembled WGS sequence"/>
</dbReference>
<dbReference type="EMBL" id="NJPO01000139">
    <property type="protein sequence ID" value="PLK58375.1"/>
    <property type="molecule type" value="Genomic_DNA"/>
</dbReference>
<feature type="transmembrane region" description="Helical" evidence="1">
    <location>
        <begin position="30"/>
        <end position="51"/>
    </location>
</feature>
<keyword evidence="1" id="KW-1133">Transmembrane helix</keyword>
<comment type="caution">
    <text evidence="2">The sequence shown here is derived from an EMBL/GenBank/DDBJ whole genome shotgun (WGS) entry which is preliminary data.</text>
</comment>
<evidence type="ECO:0000313" key="3">
    <source>
        <dbReference type="Proteomes" id="UP000234253"/>
    </source>
</evidence>
<accession>A0A2N4XWI2</accession>
<sequence>MVPNARLIRSWLIASILFFNLSIYKYNMFILIILNLSIYKYNMFILIILNLHIKNNQDKHIVLIY</sequence>
<proteinExistence type="predicted"/>
<reference evidence="2 3" key="1">
    <citation type="submission" date="2017-06" db="EMBL/GenBank/DDBJ databases">
        <title>Metabolic interaction between xylem feeders and their symbionts.</title>
        <authorList>
            <person name="Chouaia B."/>
        </authorList>
    </citation>
    <scope>NUCLEOTIDE SEQUENCE [LARGE SCALE GENOMIC DNA]</scope>
    <source>
        <strain evidence="2 3">Gra</strain>
    </source>
</reference>
<name>A0A2N4XWI2_9GAMM</name>
<evidence type="ECO:0000313" key="2">
    <source>
        <dbReference type="EMBL" id="PLK58375.1"/>
    </source>
</evidence>
<gene>
    <name evidence="2" type="ORF">CEX73_02645</name>
</gene>
<protein>
    <submittedName>
        <fullName evidence="2">Uncharacterized protein</fullName>
    </submittedName>
</protein>
<keyword evidence="1" id="KW-0812">Transmembrane</keyword>
<keyword evidence="1" id="KW-0472">Membrane</keyword>
<organism evidence="2 3">
    <name type="scientific">Candidatus Palibaumannia cicadellinicola</name>
    <dbReference type="NCBI Taxonomy" id="186490"/>
    <lineage>
        <taxon>Bacteria</taxon>
        <taxon>Pseudomonadati</taxon>
        <taxon>Pseudomonadota</taxon>
        <taxon>Gammaproteobacteria</taxon>
        <taxon>Candidatus Palibaumannia</taxon>
    </lineage>
</organism>
<dbReference type="AlphaFoldDB" id="A0A2N4XWI2"/>
<feature type="transmembrane region" description="Helical" evidence="1">
    <location>
        <begin position="7"/>
        <end position="24"/>
    </location>
</feature>